<dbReference type="InterPro" id="IPR029063">
    <property type="entry name" value="SAM-dependent_MTases_sf"/>
</dbReference>
<dbReference type="GO" id="GO:0008168">
    <property type="term" value="F:methyltransferase activity"/>
    <property type="evidence" value="ECO:0007669"/>
    <property type="project" value="UniProtKB-KW"/>
</dbReference>
<evidence type="ECO:0000313" key="4">
    <source>
        <dbReference type="EMBL" id="KKB61377.1"/>
    </source>
</evidence>
<dbReference type="InterPro" id="IPR051128">
    <property type="entry name" value="EgtD_Methyltrsf_superfamily"/>
</dbReference>
<proteinExistence type="predicted"/>
<dbReference type="Proteomes" id="UP000033618">
    <property type="component" value="Unassembled WGS sequence"/>
</dbReference>
<dbReference type="SUPFAM" id="SSF53335">
    <property type="entry name" value="S-adenosyl-L-methionine-dependent methyltransferases"/>
    <property type="match status" value="1"/>
</dbReference>
<dbReference type="AlphaFoldDB" id="A0A0F5JVR5"/>
<keyword evidence="2" id="KW-0808">Transferase</keyword>
<name>A0A0F5JVR5_9BURK</name>
<dbReference type="PANTHER" id="PTHR43397:SF1">
    <property type="entry name" value="ERGOTHIONEINE BIOSYNTHESIS PROTEIN 1"/>
    <property type="match status" value="1"/>
</dbReference>
<dbReference type="Pfam" id="PF10017">
    <property type="entry name" value="Methyltransf_33"/>
    <property type="match status" value="1"/>
</dbReference>
<evidence type="ECO:0000259" key="3">
    <source>
        <dbReference type="Pfam" id="PF10017"/>
    </source>
</evidence>
<organism evidence="4 5">
    <name type="scientific">Robbsia andropogonis</name>
    <dbReference type="NCBI Taxonomy" id="28092"/>
    <lineage>
        <taxon>Bacteria</taxon>
        <taxon>Pseudomonadati</taxon>
        <taxon>Pseudomonadota</taxon>
        <taxon>Betaproteobacteria</taxon>
        <taxon>Burkholderiales</taxon>
        <taxon>Burkholderiaceae</taxon>
        <taxon>Robbsia</taxon>
    </lineage>
</organism>
<evidence type="ECO:0000313" key="5">
    <source>
        <dbReference type="Proteomes" id="UP000033618"/>
    </source>
</evidence>
<keyword evidence="5" id="KW-1185">Reference proteome</keyword>
<protein>
    <recommendedName>
        <fullName evidence="3">Histidine-specific methyltransferase SAM-dependent domain-containing protein</fullName>
    </recommendedName>
</protein>
<evidence type="ECO:0000256" key="2">
    <source>
        <dbReference type="ARBA" id="ARBA00022679"/>
    </source>
</evidence>
<gene>
    <name evidence="4" type="ORF">WM40_23540</name>
</gene>
<accession>A0A0F5JVR5</accession>
<dbReference type="STRING" id="28092.WM40_23540"/>
<evidence type="ECO:0000256" key="1">
    <source>
        <dbReference type="ARBA" id="ARBA00022603"/>
    </source>
</evidence>
<feature type="domain" description="Histidine-specific methyltransferase SAM-dependent" evidence="3">
    <location>
        <begin position="81"/>
        <end position="395"/>
    </location>
</feature>
<dbReference type="PATRIC" id="fig|28092.6.peg.5537"/>
<sequence>MVWYDSYYRKRIDPANFSVPLRLMRRATLRIRYRKESDMLAPVDAYVTNIETDGVQGTHPAPPVYLDDQEAALLAAIQQRGRRCIPAFALYDGLGSTLHHALTLIPENHQFRAENAILQAHVAHIVAWAQSRQCLPLSQSISRAPILQCHIADLRCGSGQKTRVIVEAIATKMSTTLFAVDISEEALRQCTVTMANLHAVEVIPFETTYLPALRMISEIRPDDAPLLSLFLNSAISEFDADAIVPFLAEVREQMRPGDALLIGTEGIHSHTETTHQYNDALGIEAAFGKNALNFVNRALDGDFDVTSFDYTVSAKSLAGPLPYNLAIVEPALVARSTQYVSLRKAGATLVIEEGERLNMAHSVKFGAGSIAAMGREAGFGVLAEWRDPETGFTDTFFYVPPPGQAPD</sequence>
<dbReference type="EMBL" id="LAQU01000046">
    <property type="protein sequence ID" value="KKB61377.1"/>
    <property type="molecule type" value="Genomic_DNA"/>
</dbReference>
<reference evidence="4 5" key="1">
    <citation type="submission" date="2015-03" db="EMBL/GenBank/DDBJ databases">
        <title>Draft Genome Sequence of Burkholderia andropogonis type strain ICMP2807, isolated from Sorghum bicolor.</title>
        <authorList>
            <person name="Lopes-Santos L."/>
            <person name="Castro D.B."/>
            <person name="Ottoboni L.M."/>
            <person name="Park D."/>
            <person name="Weirc B.S."/>
            <person name="Destefano S.A."/>
        </authorList>
    </citation>
    <scope>NUCLEOTIDE SEQUENCE [LARGE SCALE GENOMIC DNA]</scope>
    <source>
        <strain evidence="4 5">ICMP2807</strain>
    </source>
</reference>
<dbReference type="GO" id="GO:0032259">
    <property type="term" value="P:methylation"/>
    <property type="evidence" value="ECO:0007669"/>
    <property type="project" value="UniProtKB-KW"/>
</dbReference>
<dbReference type="Gene3D" id="3.40.50.150">
    <property type="entry name" value="Vaccinia Virus protein VP39"/>
    <property type="match status" value="1"/>
</dbReference>
<keyword evidence="1" id="KW-0489">Methyltransferase</keyword>
<dbReference type="PANTHER" id="PTHR43397">
    <property type="entry name" value="ERGOTHIONEINE BIOSYNTHESIS PROTEIN 1"/>
    <property type="match status" value="1"/>
</dbReference>
<comment type="caution">
    <text evidence="4">The sequence shown here is derived from an EMBL/GenBank/DDBJ whole genome shotgun (WGS) entry which is preliminary data.</text>
</comment>
<dbReference type="InterPro" id="IPR019257">
    <property type="entry name" value="MeTrfase_dom"/>
</dbReference>